<proteinExistence type="predicted"/>
<dbReference type="AlphaFoldDB" id="A0A849KY51"/>
<dbReference type="EMBL" id="JABFBC010000001">
    <property type="protein sequence ID" value="NNU78916.1"/>
    <property type="molecule type" value="Genomic_DNA"/>
</dbReference>
<dbReference type="Proteomes" id="UP000572377">
    <property type="component" value="Unassembled WGS sequence"/>
</dbReference>
<evidence type="ECO:0008006" key="3">
    <source>
        <dbReference type="Google" id="ProtNLM"/>
    </source>
</evidence>
<dbReference type="RefSeq" id="WP_171321451.1">
    <property type="nucleotide sequence ID" value="NZ_JABFBC010000001.1"/>
</dbReference>
<sequence length="245" mass="27212">MLDFPGFCYLDVEKTGSTFIRAFLVSHAKTAPRDDTKHRVPRLAFRWRKFYFASARDPFDSYASLWSYGCDGGGVVRGHLARTGSELLSAYDRRPDGFIRWLDAMLGEDRARYLPPSALGYHSPHLGLMGVRFLRQTLPGARRRLPGASGAGDIGRAYARFGLPRAVIRQESLAADLSALIAGPLRRHMRDPQAALAELAAAPPAINASDRTVPLSPAMLPDALCARLEALEWFHYDMLGYPRPR</sequence>
<evidence type="ECO:0000313" key="1">
    <source>
        <dbReference type="EMBL" id="NNU78916.1"/>
    </source>
</evidence>
<organism evidence="1 2">
    <name type="scientific">Halovulum dunhuangense</name>
    <dbReference type="NCBI Taxonomy" id="1505036"/>
    <lineage>
        <taxon>Bacteria</taxon>
        <taxon>Pseudomonadati</taxon>
        <taxon>Pseudomonadota</taxon>
        <taxon>Alphaproteobacteria</taxon>
        <taxon>Rhodobacterales</taxon>
        <taxon>Paracoccaceae</taxon>
        <taxon>Halovulum</taxon>
    </lineage>
</organism>
<protein>
    <recommendedName>
        <fullName evidence="3">Sulfotransferase family protein</fullName>
    </recommendedName>
</protein>
<keyword evidence="2" id="KW-1185">Reference proteome</keyword>
<gene>
    <name evidence="1" type="ORF">HMH01_00560</name>
</gene>
<name>A0A849KY51_9RHOB</name>
<reference evidence="1 2" key="1">
    <citation type="submission" date="2020-05" db="EMBL/GenBank/DDBJ databases">
        <title>Gimesia benthica sp. nov., a novel planctomycete isolated from a deep-sea water sample of the Northwest Indian Ocean.</title>
        <authorList>
            <person name="Wang J."/>
            <person name="Ruan C."/>
            <person name="Song L."/>
            <person name="Zhu Y."/>
            <person name="Li A."/>
            <person name="Zheng X."/>
            <person name="Wang L."/>
            <person name="Lu Z."/>
            <person name="Huang Y."/>
            <person name="Du W."/>
            <person name="Zhou Y."/>
            <person name="Huang L."/>
            <person name="Dai X."/>
        </authorList>
    </citation>
    <scope>NUCLEOTIDE SEQUENCE [LARGE SCALE GENOMIC DNA]</scope>
    <source>
        <strain evidence="1 2">YYQ-30</strain>
    </source>
</reference>
<evidence type="ECO:0000313" key="2">
    <source>
        <dbReference type="Proteomes" id="UP000572377"/>
    </source>
</evidence>
<comment type="caution">
    <text evidence="1">The sequence shown here is derived from an EMBL/GenBank/DDBJ whole genome shotgun (WGS) entry which is preliminary data.</text>
</comment>
<accession>A0A849KY51</accession>